<dbReference type="Proteomes" id="UP000885830">
    <property type="component" value="Unassembled WGS sequence"/>
</dbReference>
<evidence type="ECO:0008006" key="3">
    <source>
        <dbReference type="Google" id="ProtNLM"/>
    </source>
</evidence>
<gene>
    <name evidence="2" type="ORF">ENJ42_04850</name>
</gene>
<sequence length="415" mass="45063">MRFVACALSAVLLSGCSWMGFGGQNRGHYTASNQYGVRYAQSKHNAAYGLRPQMGPCQITAPTQPIPRGCRAEQVTLALVQTQPAAQYGQYTTGAYGSQVGASEQKPSYSAGGPKLRKPKLRASFGLEIDHSVSGTLYDPGLSANVLAYDRNLYAEGTATGSVGSGQVVSTVYTSVPERIAAPTISYDDVYTAPLKISGGLEFIMGKHATVFANAGYVRAEGKKGGGVQIIDELRRITTTTDYNTDPANGPVGQLIGQSQSVSFIPNETVATFDYDFSDMERFDLEVGGRYYFNPILTESMDRTLTPFVSASGGASYYNKVSVSENQRQRFMTSAFEQRTNDFYDVSFGTPQEIYDSQWVPYGSLKAGVEWQMTPRTAIAFETGVKYEGARDFSNGTKSDENISIPFGIRGSYNF</sequence>
<proteinExistence type="predicted"/>
<reference evidence="2" key="1">
    <citation type="journal article" date="2020" name="mSystems">
        <title>Genome- and Community-Level Interaction Insights into Carbon Utilization and Element Cycling Functions of Hydrothermarchaeota in Hydrothermal Sediment.</title>
        <authorList>
            <person name="Zhou Z."/>
            <person name="Liu Y."/>
            <person name="Xu W."/>
            <person name="Pan J."/>
            <person name="Luo Z.H."/>
            <person name="Li M."/>
        </authorList>
    </citation>
    <scope>NUCLEOTIDE SEQUENCE [LARGE SCALE GENOMIC DNA]</scope>
    <source>
        <strain evidence="2">HyVt-485</strain>
    </source>
</reference>
<accession>A0A7C5R445</accession>
<evidence type="ECO:0000313" key="2">
    <source>
        <dbReference type="EMBL" id="HHL42926.1"/>
    </source>
</evidence>
<protein>
    <recommendedName>
        <fullName evidence="3">DUF3570 domain-containing protein</fullName>
    </recommendedName>
</protein>
<keyword evidence="1" id="KW-0732">Signal</keyword>
<feature type="signal peptide" evidence="1">
    <location>
        <begin position="1"/>
        <end position="19"/>
    </location>
</feature>
<name>A0A7C5R445_9PROT</name>
<evidence type="ECO:0000256" key="1">
    <source>
        <dbReference type="SAM" id="SignalP"/>
    </source>
</evidence>
<dbReference type="AlphaFoldDB" id="A0A7C5R445"/>
<organism evidence="2">
    <name type="scientific">Hellea balneolensis</name>
    <dbReference type="NCBI Taxonomy" id="287478"/>
    <lineage>
        <taxon>Bacteria</taxon>
        <taxon>Pseudomonadati</taxon>
        <taxon>Pseudomonadota</taxon>
        <taxon>Alphaproteobacteria</taxon>
        <taxon>Maricaulales</taxon>
        <taxon>Robiginitomaculaceae</taxon>
        <taxon>Hellea</taxon>
    </lineage>
</organism>
<comment type="caution">
    <text evidence="2">The sequence shown here is derived from an EMBL/GenBank/DDBJ whole genome shotgun (WGS) entry which is preliminary data.</text>
</comment>
<dbReference type="EMBL" id="DRMJ01000243">
    <property type="protein sequence ID" value="HHL42926.1"/>
    <property type="molecule type" value="Genomic_DNA"/>
</dbReference>
<dbReference type="PROSITE" id="PS51257">
    <property type="entry name" value="PROKAR_LIPOPROTEIN"/>
    <property type="match status" value="1"/>
</dbReference>
<feature type="chain" id="PRO_5027737508" description="DUF3570 domain-containing protein" evidence="1">
    <location>
        <begin position="20"/>
        <end position="415"/>
    </location>
</feature>